<name>A0ABT5KWD8_9BURK</name>
<protein>
    <submittedName>
        <fullName evidence="1">Substrate-binding domain-containing protein</fullName>
    </submittedName>
</protein>
<evidence type="ECO:0000313" key="1">
    <source>
        <dbReference type="EMBL" id="MDC8787256.1"/>
    </source>
</evidence>
<dbReference type="Gene3D" id="3.40.190.10">
    <property type="entry name" value="Periplasmic binding protein-like II"/>
    <property type="match status" value="2"/>
</dbReference>
<gene>
    <name evidence="1" type="ORF">PRZ01_18870</name>
</gene>
<organism evidence="1 2">
    <name type="scientific">Roseateles koreensis</name>
    <dbReference type="NCBI Taxonomy" id="2987526"/>
    <lineage>
        <taxon>Bacteria</taxon>
        <taxon>Pseudomonadati</taxon>
        <taxon>Pseudomonadota</taxon>
        <taxon>Betaproteobacteria</taxon>
        <taxon>Burkholderiales</taxon>
        <taxon>Sphaerotilaceae</taxon>
        <taxon>Roseateles</taxon>
    </lineage>
</organism>
<dbReference type="Proteomes" id="UP001219862">
    <property type="component" value="Unassembled WGS sequence"/>
</dbReference>
<evidence type="ECO:0000313" key="2">
    <source>
        <dbReference type="Proteomes" id="UP001219862"/>
    </source>
</evidence>
<dbReference type="RefSeq" id="WP_273598393.1">
    <property type="nucleotide sequence ID" value="NZ_JAQQXS010000023.1"/>
</dbReference>
<sequence length="235" mass="24381">MTASLTLISSMATRQLLTELAQSYQQASGVTVTVESVGGVDAARRVQAGEAFDLVVLASDAMDKLAAEGCLLEGSRRAIVDSSVAIAVRSGTAAPDISTEDALRTTLLQAQGIAYSTGPSGTALLKLFARWGLAEQLQPQLVQARPGVPVGSLVAEGVATIGFQQLSELMNLDGITVLAGMPPGLEIVSRFVGAVGIKSQVPAQAQAQAFLNFMCAEETKGAKRRHGMEAPKTPD</sequence>
<dbReference type="PANTHER" id="PTHR30632:SF11">
    <property type="entry name" value="BLR4797 PROTEIN"/>
    <property type="match status" value="1"/>
</dbReference>
<dbReference type="EMBL" id="JAQQXS010000023">
    <property type="protein sequence ID" value="MDC8787256.1"/>
    <property type="molecule type" value="Genomic_DNA"/>
</dbReference>
<dbReference type="InterPro" id="IPR050682">
    <property type="entry name" value="ModA/WtpA"/>
</dbReference>
<reference evidence="1 2" key="1">
    <citation type="submission" date="2022-10" db="EMBL/GenBank/DDBJ databases">
        <title>paucibacter sp. hw8 Genome sequencing.</title>
        <authorList>
            <person name="Park S."/>
        </authorList>
    </citation>
    <scope>NUCLEOTIDE SEQUENCE [LARGE SCALE GENOMIC DNA]</scope>
    <source>
        <strain evidence="2">hw8</strain>
    </source>
</reference>
<comment type="caution">
    <text evidence="1">The sequence shown here is derived from an EMBL/GenBank/DDBJ whole genome shotgun (WGS) entry which is preliminary data.</text>
</comment>
<accession>A0ABT5KWD8</accession>
<keyword evidence="2" id="KW-1185">Reference proteome</keyword>
<dbReference type="SUPFAM" id="SSF53850">
    <property type="entry name" value="Periplasmic binding protein-like II"/>
    <property type="match status" value="1"/>
</dbReference>
<dbReference type="Pfam" id="PF13531">
    <property type="entry name" value="SBP_bac_11"/>
    <property type="match status" value="1"/>
</dbReference>
<dbReference type="PANTHER" id="PTHR30632">
    <property type="entry name" value="MOLYBDATE-BINDING PERIPLASMIC PROTEIN"/>
    <property type="match status" value="1"/>
</dbReference>
<proteinExistence type="predicted"/>